<dbReference type="AlphaFoldDB" id="A0A662ZG56"/>
<organism evidence="3 4">
    <name type="scientific">Ruminobacter amylophilus</name>
    <dbReference type="NCBI Taxonomy" id="867"/>
    <lineage>
        <taxon>Bacteria</taxon>
        <taxon>Pseudomonadati</taxon>
        <taxon>Pseudomonadota</taxon>
        <taxon>Gammaproteobacteria</taxon>
        <taxon>Aeromonadales</taxon>
        <taxon>Succinivibrionaceae</taxon>
        <taxon>Ruminobacter</taxon>
    </lineage>
</organism>
<feature type="region of interest" description="Disordered" evidence="1">
    <location>
        <begin position="189"/>
        <end position="232"/>
    </location>
</feature>
<evidence type="ECO:0000256" key="2">
    <source>
        <dbReference type="SAM" id="SignalP"/>
    </source>
</evidence>
<reference evidence="3 4" key="1">
    <citation type="submission" date="2016-10" db="EMBL/GenBank/DDBJ databases">
        <authorList>
            <person name="Varghese N."/>
            <person name="Submissions S."/>
        </authorList>
    </citation>
    <scope>NUCLEOTIDE SEQUENCE [LARGE SCALE GENOMIC DNA]</scope>
    <source>
        <strain evidence="3 4">DSM 1361</strain>
    </source>
</reference>
<gene>
    <name evidence="3" type="ORF">SAMN02910344_00240</name>
</gene>
<feature type="signal peptide" evidence="2">
    <location>
        <begin position="1"/>
        <end position="24"/>
    </location>
</feature>
<feature type="chain" id="PRO_5024827049" description="DUF4124 domain-containing protein" evidence="2">
    <location>
        <begin position="25"/>
        <end position="232"/>
    </location>
</feature>
<feature type="compositionally biased region" description="Basic residues" evidence="1">
    <location>
        <begin position="213"/>
        <end position="225"/>
    </location>
</feature>
<accession>A0A662ZG56</accession>
<sequence>MFRKLALIAGLLTVVSVVSSPVYAGNKFYRWEDSNGAIHYSPTKPYGVKSIDVIDTTFSSKQLEAIKKSNQEKQELYNIQNQDRLALEKELQRKHEIQRLQTCVDITFDKMSYQKRHIDDNSIKQKLDCEYKYNRTKQSAKYDQCILQVESDRLKNLKILEQSANHCFNNITDQSMIDEVMKKYREAPTIKADDMSMMNPNQGDEADNDKPQKKLRTSSKNKNKSKAKEESK</sequence>
<dbReference type="Proteomes" id="UP000243745">
    <property type="component" value="Unassembled WGS sequence"/>
</dbReference>
<evidence type="ECO:0008006" key="5">
    <source>
        <dbReference type="Google" id="ProtNLM"/>
    </source>
</evidence>
<keyword evidence="4" id="KW-1185">Reference proteome</keyword>
<protein>
    <recommendedName>
        <fullName evidence="5">DUF4124 domain-containing protein</fullName>
    </recommendedName>
</protein>
<dbReference type="OrthoDB" id="8794394at2"/>
<evidence type="ECO:0000313" key="3">
    <source>
        <dbReference type="EMBL" id="SFP03426.1"/>
    </source>
</evidence>
<keyword evidence="2" id="KW-0732">Signal</keyword>
<name>A0A662ZG56_9GAMM</name>
<evidence type="ECO:0000256" key="1">
    <source>
        <dbReference type="SAM" id="MobiDB-lite"/>
    </source>
</evidence>
<dbReference type="RefSeq" id="WP_093140158.1">
    <property type="nucleotide sequence ID" value="NZ_FOXF01000003.1"/>
</dbReference>
<dbReference type="EMBL" id="FOXF01000003">
    <property type="protein sequence ID" value="SFP03426.1"/>
    <property type="molecule type" value="Genomic_DNA"/>
</dbReference>
<proteinExistence type="predicted"/>
<evidence type="ECO:0000313" key="4">
    <source>
        <dbReference type="Proteomes" id="UP000243745"/>
    </source>
</evidence>